<evidence type="ECO:0000256" key="3">
    <source>
        <dbReference type="ARBA" id="ARBA00022475"/>
    </source>
</evidence>
<dbReference type="InterPro" id="IPR014168">
    <property type="entry name" value="Tol-Pal_TolR"/>
</dbReference>
<feature type="transmembrane region" description="Helical" evidence="12">
    <location>
        <begin position="21"/>
        <end position="43"/>
    </location>
</feature>
<comment type="subcellular location">
    <subcellularLocation>
        <location evidence="1">Cell membrane</location>
        <topology evidence="1">Single-pass membrane protein</topology>
    </subcellularLocation>
    <subcellularLocation>
        <location evidence="10">Cell membrane</location>
        <topology evidence="10">Single-pass type II membrane protein</topology>
    </subcellularLocation>
</comment>
<gene>
    <name evidence="13" type="primary">tolR</name>
    <name evidence="13" type="ORF">R9Z33_05565</name>
</gene>
<evidence type="ECO:0000256" key="11">
    <source>
        <dbReference type="SAM" id="MobiDB-lite"/>
    </source>
</evidence>
<dbReference type="PANTHER" id="PTHR30558:SF7">
    <property type="entry name" value="TOL-PAL SYSTEM PROTEIN TOLR"/>
    <property type="match status" value="1"/>
</dbReference>
<keyword evidence="6 10" id="KW-0812">Transmembrane</keyword>
<keyword evidence="5" id="KW-0132">Cell division</keyword>
<evidence type="ECO:0000256" key="8">
    <source>
        <dbReference type="ARBA" id="ARBA00023136"/>
    </source>
</evidence>
<evidence type="ECO:0000313" key="14">
    <source>
        <dbReference type="Proteomes" id="UP001305521"/>
    </source>
</evidence>
<protein>
    <submittedName>
        <fullName evidence="13">Protein TolR</fullName>
    </submittedName>
</protein>
<evidence type="ECO:0000256" key="1">
    <source>
        <dbReference type="ARBA" id="ARBA00004162"/>
    </source>
</evidence>
<keyword evidence="8 12" id="KW-0472">Membrane</keyword>
<evidence type="ECO:0000256" key="10">
    <source>
        <dbReference type="RuleBase" id="RU003879"/>
    </source>
</evidence>
<dbReference type="PANTHER" id="PTHR30558">
    <property type="entry name" value="EXBD MEMBRANE COMPONENT OF PMF-DRIVEN MACROMOLECULE IMPORT SYSTEM"/>
    <property type="match status" value="1"/>
</dbReference>
<evidence type="ECO:0000256" key="4">
    <source>
        <dbReference type="ARBA" id="ARBA00022519"/>
    </source>
</evidence>
<dbReference type="InterPro" id="IPR003400">
    <property type="entry name" value="ExbD"/>
</dbReference>
<comment type="similarity">
    <text evidence="2 10">Belongs to the ExbD/TolR family.</text>
</comment>
<dbReference type="EMBL" id="CP137852">
    <property type="protein sequence ID" value="WPB86337.1"/>
    <property type="molecule type" value="Genomic_DNA"/>
</dbReference>
<feature type="region of interest" description="Disordered" evidence="11">
    <location>
        <begin position="148"/>
        <end position="174"/>
    </location>
</feature>
<sequence length="174" mass="18511">MAGPLMKRGAGARYRPMAEINVTPFVDVMLVLLIIFMVAAPMMTTGVPVDLPRTTAQPLNQEQEPLTISVDPQGRIFLQETEVPLEGLVAQLQAIARNQPAGAAPGTPQERRIFVRGDRAISYGRVMEVMGTISAGGFTRVALLAEQANPTARPPAPPAGARPANPPARGQAPR</sequence>
<evidence type="ECO:0000256" key="9">
    <source>
        <dbReference type="ARBA" id="ARBA00023306"/>
    </source>
</evidence>
<keyword evidence="10" id="KW-0653">Protein transport</keyword>
<evidence type="ECO:0000256" key="6">
    <source>
        <dbReference type="ARBA" id="ARBA00022692"/>
    </source>
</evidence>
<dbReference type="NCBIfam" id="TIGR02801">
    <property type="entry name" value="tolR"/>
    <property type="match status" value="1"/>
</dbReference>
<feature type="compositionally biased region" description="Pro residues" evidence="11">
    <location>
        <begin position="152"/>
        <end position="166"/>
    </location>
</feature>
<keyword evidence="14" id="KW-1185">Reference proteome</keyword>
<dbReference type="Gene3D" id="3.30.420.270">
    <property type="match status" value="1"/>
</dbReference>
<keyword evidence="4" id="KW-0997">Cell inner membrane</keyword>
<evidence type="ECO:0000256" key="7">
    <source>
        <dbReference type="ARBA" id="ARBA00022989"/>
    </source>
</evidence>
<evidence type="ECO:0000313" key="13">
    <source>
        <dbReference type="EMBL" id="WPB86337.1"/>
    </source>
</evidence>
<evidence type="ECO:0000256" key="5">
    <source>
        <dbReference type="ARBA" id="ARBA00022618"/>
    </source>
</evidence>
<keyword evidence="9" id="KW-0131">Cell cycle</keyword>
<keyword evidence="10" id="KW-0813">Transport</keyword>
<name>A0ABZ0PLU1_9PROT</name>
<dbReference type="Pfam" id="PF02472">
    <property type="entry name" value="ExbD"/>
    <property type="match status" value="1"/>
</dbReference>
<dbReference type="RefSeq" id="WP_318650309.1">
    <property type="nucleotide sequence ID" value="NZ_CP137852.1"/>
</dbReference>
<proteinExistence type="inferred from homology"/>
<accession>A0ABZ0PLU1</accession>
<dbReference type="Proteomes" id="UP001305521">
    <property type="component" value="Chromosome"/>
</dbReference>
<reference evidence="13 14" key="1">
    <citation type="submission" date="2023-11" db="EMBL/GenBank/DDBJ databases">
        <title>Arctic aerobic anoxygenic photoheterotroph Sediminicoccus rosea KRV36 adapts its photosynthesis to long days of polar summer.</title>
        <authorList>
            <person name="Tomasch J."/>
            <person name="Kopejtka K."/>
            <person name="Bily T."/>
            <person name="Gardiner A.T."/>
            <person name="Gardian Z."/>
            <person name="Shivaramu S."/>
            <person name="Koblizek M."/>
            <person name="Engelhardt F."/>
            <person name="Kaftan D."/>
        </authorList>
    </citation>
    <scope>NUCLEOTIDE SEQUENCE [LARGE SCALE GENOMIC DNA]</scope>
    <source>
        <strain evidence="13 14">R-30</strain>
    </source>
</reference>
<evidence type="ECO:0000256" key="2">
    <source>
        <dbReference type="ARBA" id="ARBA00005811"/>
    </source>
</evidence>
<keyword evidence="3" id="KW-1003">Cell membrane</keyword>
<evidence type="ECO:0000256" key="12">
    <source>
        <dbReference type="SAM" id="Phobius"/>
    </source>
</evidence>
<organism evidence="13 14">
    <name type="scientific">Sediminicoccus rosea</name>
    <dbReference type="NCBI Taxonomy" id="1225128"/>
    <lineage>
        <taxon>Bacteria</taxon>
        <taxon>Pseudomonadati</taxon>
        <taxon>Pseudomonadota</taxon>
        <taxon>Alphaproteobacteria</taxon>
        <taxon>Acetobacterales</taxon>
        <taxon>Roseomonadaceae</taxon>
        <taxon>Sediminicoccus</taxon>
    </lineage>
</organism>
<keyword evidence="7 12" id="KW-1133">Transmembrane helix</keyword>